<organism evidence="1 2">
    <name type="scientific">candidate division WS6 bacterium 34_10</name>
    <dbReference type="NCBI Taxonomy" id="1641389"/>
    <lineage>
        <taxon>Bacteria</taxon>
        <taxon>Candidatus Dojkabacteria</taxon>
    </lineage>
</organism>
<dbReference type="Proteomes" id="UP000053904">
    <property type="component" value="Unassembled WGS sequence"/>
</dbReference>
<accession>A0A101HID5</accession>
<dbReference type="AlphaFoldDB" id="A0A101HID5"/>
<gene>
    <name evidence="1" type="ORF">XD93_0450</name>
</gene>
<evidence type="ECO:0000313" key="1">
    <source>
        <dbReference type="EMBL" id="KUK77249.1"/>
    </source>
</evidence>
<reference evidence="2" key="1">
    <citation type="journal article" date="2015" name="MBio">
        <title>Genome-Resolved Metagenomic Analysis Reveals Roles for Candidate Phyla and Other Microbial Community Members in Biogeochemical Transformations in Oil Reservoirs.</title>
        <authorList>
            <person name="Hu P."/>
            <person name="Tom L."/>
            <person name="Singh A."/>
            <person name="Thomas B.C."/>
            <person name="Baker B.J."/>
            <person name="Piceno Y.M."/>
            <person name="Andersen G.L."/>
            <person name="Banfield J.F."/>
        </authorList>
    </citation>
    <scope>NUCLEOTIDE SEQUENCE [LARGE SCALE GENOMIC DNA]</scope>
</reference>
<dbReference type="EMBL" id="LGGO01000051">
    <property type="protein sequence ID" value="KUK77249.1"/>
    <property type="molecule type" value="Genomic_DNA"/>
</dbReference>
<evidence type="ECO:0000313" key="2">
    <source>
        <dbReference type="Proteomes" id="UP000053904"/>
    </source>
</evidence>
<feature type="non-terminal residue" evidence="1">
    <location>
        <position position="1"/>
    </location>
</feature>
<name>A0A101HID5_9BACT</name>
<protein>
    <submittedName>
        <fullName evidence="1">Uncharacterized protein</fullName>
    </submittedName>
</protein>
<sequence length="37" mass="4329">ICFGGFEEGKVYSQPDYEWVETRYQGLNCIQLQKKGN</sequence>
<comment type="caution">
    <text evidence="1">The sequence shown here is derived from an EMBL/GenBank/DDBJ whole genome shotgun (WGS) entry which is preliminary data.</text>
</comment>
<proteinExistence type="predicted"/>